<dbReference type="PRINTS" id="PR00119">
    <property type="entry name" value="CATATPASE"/>
</dbReference>
<reference evidence="2" key="1">
    <citation type="submission" date="2023-03" db="EMBL/GenBank/DDBJ databases">
        <title>Near-Complete genome sequence of Lipomyces tetrasporous NRRL Y-64009, an oleaginous yeast capable of growing on lignocellulosic hydrolysates.</title>
        <authorList>
            <consortium name="Lawrence Berkeley National Laboratory"/>
            <person name="Jagtap S.S."/>
            <person name="Liu J.-J."/>
            <person name="Walukiewicz H.E."/>
            <person name="Pangilinan J."/>
            <person name="Lipzen A."/>
            <person name="Ahrendt S."/>
            <person name="Koriabine M."/>
            <person name="Cobaugh K."/>
            <person name="Salamov A."/>
            <person name="Yoshinaga Y."/>
            <person name="Ng V."/>
            <person name="Daum C."/>
            <person name="Grigoriev I.V."/>
            <person name="Slininger P.J."/>
            <person name="Dien B.S."/>
            <person name="Jin Y.-S."/>
            <person name="Rao C.V."/>
        </authorList>
    </citation>
    <scope>NUCLEOTIDE SEQUENCE</scope>
    <source>
        <strain evidence="2">NRRL Y-64009</strain>
    </source>
</reference>
<comment type="caution">
    <text evidence="2">The sequence shown here is derived from an EMBL/GenBank/DDBJ whole genome shotgun (WGS) entry which is preliminary data.</text>
</comment>
<dbReference type="GeneID" id="80884227"/>
<evidence type="ECO:0000313" key="3">
    <source>
        <dbReference type="Proteomes" id="UP001217417"/>
    </source>
</evidence>
<organism evidence="2 3">
    <name type="scientific">Lipomyces tetrasporus</name>
    <dbReference type="NCBI Taxonomy" id="54092"/>
    <lineage>
        <taxon>Eukaryota</taxon>
        <taxon>Fungi</taxon>
        <taxon>Dikarya</taxon>
        <taxon>Ascomycota</taxon>
        <taxon>Saccharomycotina</taxon>
        <taxon>Lipomycetes</taxon>
        <taxon>Lipomycetales</taxon>
        <taxon>Lipomycetaceae</taxon>
        <taxon>Lipomyces</taxon>
    </lineage>
</organism>
<sequence length="135" mass="14580">MYKLPSSGIPYLACITKITLLPQQYASSKTFGFSTMTVARSEMLNRMVKMDAPIVLPASVAMPRQCDLESDGINDAPSLKKADCVIAVEGASEAAQSATDIVLLEPGLSTMQLDFSSDQINLLMEQDSISKVFIL</sequence>
<proteinExistence type="predicted"/>
<dbReference type="GO" id="GO:0016887">
    <property type="term" value="F:ATP hydrolysis activity"/>
    <property type="evidence" value="ECO:0007669"/>
    <property type="project" value="InterPro"/>
</dbReference>
<dbReference type="Gene3D" id="3.40.50.1000">
    <property type="entry name" value="HAD superfamily/HAD-like"/>
    <property type="match status" value="1"/>
</dbReference>
<dbReference type="Proteomes" id="UP001217417">
    <property type="component" value="Unassembled WGS sequence"/>
</dbReference>
<gene>
    <name evidence="2" type="ORF">POJ06DRAFT_265215</name>
</gene>
<dbReference type="GO" id="GO:0012505">
    <property type="term" value="C:endomembrane system"/>
    <property type="evidence" value="ECO:0007669"/>
    <property type="project" value="UniProtKB-SubCell"/>
</dbReference>
<dbReference type="GO" id="GO:0006812">
    <property type="term" value="P:monoatomic cation transport"/>
    <property type="evidence" value="ECO:0007669"/>
    <property type="project" value="UniProtKB-ARBA"/>
</dbReference>
<accession>A0AAD7QZK0</accession>
<dbReference type="PRINTS" id="PR00120">
    <property type="entry name" value="HATPASE"/>
</dbReference>
<name>A0AAD7QZK0_9ASCO</name>
<dbReference type="InterPro" id="IPR023214">
    <property type="entry name" value="HAD_sf"/>
</dbReference>
<dbReference type="InterPro" id="IPR001757">
    <property type="entry name" value="P_typ_ATPase"/>
</dbReference>
<dbReference type="AlphaFoldDB" id="A0AAD7QZK0"/>
<dbReference type="InterPro" id="IPR036412">
    <property type="entry name" value="HAD-like_sf"/>
</dbReference>
<dbReference type="GO" id="GO:0005524">
    <property type="term" value="F:ATP binding"/>
    <property type="evidence" value="ECO:0007669"/>
    <property type="project" value="InterPro"/>
</dbReference>
<dbReference type="EMBL" id="JARPMG010000001">
    <property type="protein sequence ID" value="KAJ8104386.1"/>
    <property type="molecule type" value="Genomic_DNA"/>
</dbReference>
<keyword evidence="3" id="KW-1185">Reference proteome</keyword>
<dbReference type="GO" id="GO:0016020">
    <property type="term" value="C:membrane"/>
    <property type="evidence" value="ECO:0007669"/>
    <property type="project" value="InterPro"/>
</dbReference>
<protein>
    <submittedName>
        <fullName evidence="2">Uncharacterized protein</fullName>
    </submittedName>
</protein>
<dbReference type="RefSeq" id="XP_056047836.1">
    <property type="nucleotide sequence ID" value="XM_056189061.1"/>
</dbReference>
<evidence type="ECO:0000313" key="2">
    <source>
        <dbReference type="EMBL" id="KAJ8104386.1"/>
    </source>
</evidence>
<dbReference type="PANTHER" id="PTHR42861">
    <property type="entry name" value="CALCIUM-TRANSPORTING ATPASE"/>
    <property type="match status" value="1"/>
</dbReference>
<evidence type="ECO:0000256" key="1">
    <source>
        <dbReference type="ARBA" id="ARBA00004127"/>
    </source>
</evidence>
<dbReference type="SUPFAM" id="SSF56784">
    <property type="entry name" value="HAD-like"/>
    <property type="match status" value="1"/>
</dbReference>
<comment type="subcellular location">
    <subcellularLocation>
        <location evidence="1">Endomembrane system</location>
        <topology evidence="1">Multi-pass membrane protein</topology>
    </subcellularLocation>
</comment>